<protein>
    <recommendedName>
        <fullName evidence="3">GIY-YIG domain-containing protein</fullName>
    </recommendedName>
</protein>
<evidence type="ECO:0000313" key="2">
    <source>
        <dbReference type="Proteomes" id="UP001176940"/>
    </source>
</evidence>
<name>A0ABN9LNV1_9NEOB</name>
<accession>A0ABN9LNV1</accession>
<proteinExistence type="predicted"/>
<dbReference type="PANTHER" id="PTHR21301">
    <property type="entry name" value="REVERSE TRANSCRIPTASE"/>
    <property type="match status" value="1"/>
</dbReference>
<dbReference type="EMBL" id="CAUEEQ010022463">
    <property type="protein sequence ID" value="CAJ0944430.1"/>
    <property type="molecule type" value="Genomic_DNA"/>
</dbReference>
<dbReference type="CDD" id="cd10442">
    <property type="entry name" value="GIY-YIG_PLEs"/>
    <property type="match status" value="1"/>
</dbReference>
<evidence type="ECO:0008006" key="3">
    <source>
        <dbReference type="Google" id="ProtNLM"/>
    </source>
</evidence>
<evidence type="ECO:0000313" key="1">
    <source>
        <dbReference type="EMBL" id="CAJ0944430.1"/>
    </source>
</evidence>
<dbReference type="Gene3D" id="3.40.1440.10">
    <property type="entry name" value="GIY-YIG endonuclease"/>
    <property type="match status" value="1"/>
</dbReference>
<comment type="caution">
    <text evidence="1">The sequence shown here is derived from an EMBL/GenBank/DDBJ whole genome shotgun (WGS) entry which is preliminary data.</text>
</comment>
<reference evidence="1" key="1">
    <citation type="submission" date="2023-07" db="EMBL/GenBank/DDBJ databases">
        <authorList>
            <person name="Stuckert A."/>
        </authorList>
    </citation>
    <scope>NUCLEOTIDE SEQUENCE</scope>
</reference>
<sequence>MLVRADIGSSRMTQRQSLLATQKCGTFPCLHCPQSGKLFHIKGFYTCDSTFAVYLIKCPCGLGYVGETTQHIRDRISQHKSTIRCQRTLLPVPAHFISAGHTVAQLRFQVLECIPVSRRGGNRVQKLKEREAFWIYTLQTLQPHGMNRECLHDTNTSPQDSLEKGTSVPKRWDISDVYDKYRLNVEDQ</sequence>
<gene>
    <name evidence="1" type="ORF">RIMI_LOCUS10418338</name>
</gene>
<dbReference type="Proteomes" id="UP001176940">
    <property type="component" value="Unassembled WGS sequence"/>
</dbReference>
<dbReference type="InterPro" id="IPR035901">
    <property type="entry name" value="GIY-YIG_endonuc_sf"/>
</dbReference>
<keyword evidence="2" id="KW-1185">Reference proteome</keyword>
<organism evidence="1 2">
    <name type="scientific">Ranitomeya imitator</name>
    <name type="common">mimic poison frog</name>
    <dbReference type="NCBI Taxonomy" id="111125"/>
    <lineage>
        <taxon>Eukaryota</taxon>
        <taxon>Metazoa</taxon>
        <taxon>Chordata</taxon>
        <taxon>Craniata</taxon>
        <taxon>Vertebrata</taxon>
        <taxon>Euteleostomi</taxon>
        <taxon>Amphibia</taxon>
        <taxon>Batrachia</taxon>
        <taxon>Anura</taxon>
        <taxon>Neobatrachia</taxon>
        <taxon>Hyloidea</taxon>
        <taxon>Dendrobatidae</taxon>
        <taxon>Dendrobatinae</taxon>
        <taxon>Ranitomeya</taxon>
    </lineage>
</organism>
<dbReference type="PANTHER" id="PTHR21301:SF12">
    <property type="match status" value="1"/>
</dbReference>